<dbReference type="InterPro" id="IPR011701">
    <property type="entry name" value="MFS"/>
</dbReference>
<feature type="transmembrane region" description="Helical" evidence="7">
    <location>
        <begin position="242"/>
        <end position="260"/>
    </location>
</feature>
<name>A0A538U0P8_UNCEI</name>
<feature type="transmembrane region" description="Helical" evidence="7">
    <location>
        <begin position="134"/>
        <end position="153"/>
    </location>
</feature>
<keyword evidence="3" id="KW-0813">Transport</keyword>
<dbReference type="Proteomes" id="UP000319836">
    <property type="component" value="Unassembled WGS sequence"/>
</dbReference>
<feature type="domain" description="Major facilitator superfamily (MFS) profile" evidence="8">
    <location>
        <begin position="11"/>
        <end position="382"/>
    </location>
</feature>
<dbReference type="EMBL" id="VBPA01000306">
    <property type="protein sequence ID" value="TMQ69371.1"/>
    <property type="molecule type" value="Genomic_DNA"/>
</dbReference>
<dbReference type="GO" id="GO:0022857">
    <property type="term" value="F:transmembrane transporter activity"/>
    <property type="evidence" value="ECO:0007669"/>
    <property type="project" value="InterPro"/>
</dbReference>
<keyword evidence="4 7" id="KW-0812">Transmembrane</keyword>
<dbReference type="Pfam" id="PF07690">
    <property type="entry name" value="MFS_1"/>
    <property type="match status" value="1"/>
</dbReference>
<gene>
    <name evidence="9" type="ORF">E6K80_11920</name>
</gene>
<evidence type="ECO:0000313" key="10">
    <source>
        <dbReference type="Proteomes" id="UP000319836"/>
    </source>
</evidence>
<keyword evidence="6 7" id="KW-0472">Membrane</keyword>
<evidence type="ECO:0000256" key="4">
    <source>
        <dbReference type="ARBA" id="ARBA00022692"/>
    </source>
</evidence>
<dbReference type="Gene3D" id="1.20.1250.20">
    <property type="entry name" value="MFS general substrate transporter like domains"/>
    <property type="match status" value="2"/>
</dbReference>
<feature type="transmembrane region" description="Helical" evidence="7">
    <location>
        <begin position="272"/>
        <end position="291"/>
    </location>
</feature>
<dbReference type="PANTHER" id="PTHR23514:SF3">
    <property type="entry name" value="BYPASS OF STOP CODON PROTEIN 6"/>
    <property type="match status" value="1"/>
</dbReference>
<dbReference type="PANTHER" id="PTHR23514">
    <property type="entry name" value="BYPASS OF STOP CODON PROTEIN 6"/>
    <property type="match status" value="1"/>
</dbReference>
<keyword evidence="5 7" id="KW-1133">Transmembrane helix</keyword>
<evidence type="ECO:0000256" key="3">
    <source>
        <dbReference type="ARBA" id="ARBA00022448"/>
    </source>
</evidence>
<dbReference type="GO" id="GO:0012505">
    <property type="term" value="C:endomembrane system"/>
    <property type="evidence" value="ECO:0007669"/>
    <property type="project" value="UniProtKB-SubCell"/>
</dbReference>
<comment type="subcellular location">
    <subcellularLocation>
        <location evidence="1">Endomembrane system</location>
        <topology evidence="1">Multi-pass membrane protein</topology>
    </subcellularLocation>
</comment>
<feature type="transmembrane region" description="Helical" evidence="7">
    <location>
        <begin position="165"/>
        <end position="185"/>
    </location>
</feature>
<evidence type="ECO:0000256" key="2">
    <source>
        <dbReference type="ARBA" id="ARBA00008335"/>
    </source>
</evidence>
<dbReference type="SUPFAM" id="SSF103473">
    <property type="entry name" value="MFS general substrate transporter"/>
    <property type="match status" value="1"/>
</dbReference>
<feature type="transmembrane region" description="Helical" evidence="7">
    <location>
        <begin position="205"/>
        <end position="222"/>
    </location>
</feature>
<feature type="transmembrane region" description="Helical" evidence="7">
    <location>
        <begin position="77"/>
        <end position="101"/>
    </location>
</feature>
<evidence type="ECO:0000256" key="6">
    <source>
        <dbReference type="ARBA" id="ARBA00023136"/>
    </source>
</evidence>
<reference evidence="9 10" key="1">
    <citation type="journal article" date="2019" name="Nat. Microbiol.">
        <title>Mediterranean grassland soil C-N compound turnover is dependent on rainfall and depth, and is mediated by genomically divergent microorganisms.</title>
        <authorList>
            <person name="Diamond S."/>
            <person name="Andeer P.F."/>
            <person name="Li Z."/>
            <person name="Crits-Christoph A."/>
            <person name="Burstein D."/>
            <person name="Anantharaman K."/>
            <person name="Lane K.R."/>
            <person name="Thomas B.C."/>
            <person name="Pan C."/>
            <person name="Northen T.R."/>
            <person name="Banfield J.F."/>
        </authorList>
    </citation>
    <scope>NUCLEOTIDE SEQUENCE [LARGE SCALE GENOMIC DNA]</scope>
    <source>
        <strain evidence="9">WS_10</strain>
    </source>
</reference>
<feature type="transmembrane region" description="Helical" evidence="7">
    <location>
        <begin position="297"/>
        <end position="318"/>
    </location>
</feature>
<dbReference type="GO" id="GO:0016020">
    <property type="term" value="C:membrane"/>
    <property type="evidence" value="ECO:0007669"/>
    <property type="project" value="TreeGrafter"/>
</dbReference>
<evidence type="ECO:0000256" key="1">
    <source>
        <dbReference type="ARBA" id="ARBA00004127"/>
    </source>
</evidence>
<dbReference type="InterPro" id="IPR051788">
    <property type="entry name" value="MFS_Transporter"/>
</dbReference>
<comment type="caution">
    <text evidence="9">The sequence shown here is derived from an EMBL/GenBank/DDBJ whole genome shotgun (WGS) entry which is preliminary data.</text>
</comment>
<proteinExistence type="inferred from homology"/>
<evidence type="ECO:0000313" key="9">
    <source>
        <dbReference type="EMBL" id="TMQ69371.1"/>
    </source>
</evidence>
<feature type="transmembrane region" description="Helical" evidence="7">
    <location>
        <begin position="330"/>
        <end position="348"/>
    </location>
</feature>
<comment type="similarity">
    <text evidence="2">Belongs to the major facilitator superfamily.</text>
</comment>
<dbReference type="InterPro" id="IPR036259">
    <property type="entry name" value="MFS_trans_sf"/>
</dbReference>
<protein>
    <submittedName>
        <fullName evidence="9">MFS transporter</fullName>
    </submittedName>
</protein>
<sequence length="382" mass="38625">MTAAGVRMPAAAVIGCLAFLLLGWSGLLVPSLVRSIEHDFGQTDAGMGFFYLLNATMYGVGVLGGTIVTHRVGRRPVLAGGVALAASGLLILAAAGIWPIFVLGVVPFGIGCGTLDGSGNGLILDLFPAARGRALNLLHFCFSAGALACPAVVGRTVEAGVPWRGLLIATSVVGVPIAMLFARAVMPSGRHAVDRGASARARRLLLDRVLLVLGIAIAGYVASEVGVSNWLVRFLEAAPLEVATTALTLYWAGLTIGRLGSARIGDRFDHTAFATLASAATGILILLAVIAPSTGLSIALFGAAGISSGPIFPLIVAIGGDRYPDRSAAIGGYLAGAAVVGGISYPPVMGFLSVTVGLPVAMAGAGALSLAAALVLVVVRRR</sequence>
<dbReference type="PROSITE" id="PS50850">
    <property type="entry name" value="MFS"/>
    <property type="match status" value="1"/>
</dbReference>
<feature type="transmembrane region" description="Helical" evidence="7">
    <location>
        <begin position="45"/>
        <end position="65"/>
    </location>
</feature>
<evidence type="ECO:0000259" key="8">
    <source>
        <dbReference type="PROSITE" id="PS50850"/>
    </source>
</evidence>
<feature type="transmembrane region" description="Helical" evidence="7">
    <location>
        <begin position="107"/>
        <end position="127"/>
    </location>
</feature>
<accession>A0A538U0P8</accession>
<feature type="transmembrane region" description="Helical" evidence="7">
    <location>
        <begin position="360"/>
        <end position="379"/>
    </location>
</feature>
<evidence type="ECO:0000256" key="7">
    <source>
        <dbReference type="SAM" id="Phobius"/>
    </source>
</evidence>
<evidence type="ECO:0000256" key="5">
    <source>
        <dbReference type="ARBA" id="ARBA00022989"/>
    </source>
</evidence>
<dbReference type="AlphaFoldDB" id="A0A538U0P8"/>
<dbReference type="InterPro" id="IPR020846">
    <property type="entry name" value="MFS_dom"/>
</dbReference>
<organism evidence="9 10">
    <name type="scientific">Eiseniibacteriota bacterium</name>
    <dbReference type="NCBI Taxonomy" id="2212470"/>
    <lineage>
        <taxon>Bacteria</taxon>
        <taxon>Candidatus Eiseniibacteriota</taxon>
    </lineage>
</organism>